<evidence type="ECO:0000313" key="2">
    <source>
        <dbReference type="EMBL" id="GFA98145.1"/>
    </source>
</evidence>
<name>A0A699KJK5_TANCI</name>
<evidence type="ECO:0008006" key="3">
    <source>
        <dbReference type="Google" id="ProtNLM"/>
    </source>
</evidence>
<sequence length="399" mass="44665">GEGEQQTQVTREKTDAEFTEAENNKKRADIQATNILSQGLSRHIFNTLNQTKTTKEIWENGKYVTIVKNGNDISTVSYVDLYTHLKSYEQHAIKFLSKINQTFGNVDPLAYMAQATQSTSHTPSQYVPLPPQYALAPQQAPQSTNDAMLAMMNQIVNLLNGFQKQFPPTNNQIRTSTNRMTQATIQAGQITTKSVERRALGRRNEQRTHSGSKTRHCLWKLKRKALFLDVEAEAFLADIEYTVPYVEPLSITTTTAFEVIHEDAYDSDVNEGPHAAAAFMANLMQTGPSTGEGNNNDSTFSKVQTYNNHFFDNLNHQVSQDMQQGEQLDSDVDSAIDDDDNTISYHQYQLNNKVESVPTNVSSVLPCGISVITILDDFRSQLAGHIKVNEEQSFANDSL</sequence>
<accession>A0A699KJK5</accession>
<feature type="non-terminal residue" evidence="2">
    <location>
        <position position="1"/>
    </location>
</feature>
<comment type="caution">
    <text evidence="2">The sequence shown here is derived from an EMBL/GenBank/DDBJ whole genome shotgun (WGS) entry which is preliminary data.</text>
</comment>
<feature type="compositionally biased region" description="Basic and acidic residues" evidence="1">
    <location>
        <begin position="10"/>
        <end position="24"/>
    </location>
</feature>
<protein>
    <recommendedName>
        <fullName evidence="3">Integrase, catalytic region, zinc finger, CCHC-type, peptidase aspartic, catalytic</fullName>
    </recommendedName>
</protein>
<organism evidence="2">
    <name type="scientific">Tanacetum cinerariifolium</name>
    <name type="common">Dalmatian daisy</name>
    <name type="synonym">Chrysanthemum cinerariifolium</name>
    <dbReference type="NCBI Taxonomy" id="118510"/>
    <lineage>
        <taxon>Eukaryota</taxon>
        <taxon>Viridiplantae</taxon>
        <taxon>Streptophyta</taxon>
        <taxon>Embryophyta</taxon>
        <taxon>Tracheophyta</taxon>
        <taxon>Spermatophyta</taxon>
        <taxon>Magnoliopsida</taxon>
        <taxon>eudicotyledons</taxon>
        <taxon>Gunneridae</taxon>
        <taxon>Pentapetalae</taxon>
        <taxon>asterids</taxon>
        <taxon>campanulids</taxon>
        <taxon>Asterales</taxon>
        <taxon>Asteraceae</taxon>
        <taxon>Asteroideae</taxon>
        <taxon>Anthemideae</taxon>
        <taxon>Anthemidinae</taxon>
        <taxon>Tanacetum</taxon>
    </lineage>
</organism>
<reference evidence="2" key="1">
    <citation type="journal article" date="2019" name="Sci. Rep.">
        <title>Draft genome of Tanacetum cinerariifolium, the natural source of mosquito coil.</title>
        <authorList>
            <person name="Yamashiro T."/>
            <person name="Shiraishi A."/>
            <person name="Satake H."/>
            <person name="Nakayama K."/>
        </authorList>
    </citation>
    <scope>NUCLEOTIDE SEQUENCE</scope>
</reference>
<evidence type="ECO:0000256" key="1">
    <source>
        <dbReference type="SAM" id="MobiDB-lite"/>
    </source>
</evidence>
<feature type="region of interest" description="Disordered" evidence="1">
    <location>
        <begin position="1"/>
        <end position="24"/>
    </location>
</feature>
<dbReference type="EMBL" id="BKCJ010526872">
    <property type="protein sequence ID" value="GFA98145.1"/>
    <property type="molecule type" value="Genomic_DNA"/>
</dbReference>
<dbReference type="AlphaFoldDB" id="A0A699KJK5"/>
<gene>
    <name evidence="2" type="ORF">Tci_670117</name>
</gene>
<proteinExistence type="predicted"/>